<evidence type="ECO:0000256" key="1">
    <source>
        <dbReference type="SAM" id="Coils"/>
    </source>
</evidence>
<name>A0A090AMW6_9GAMM</name>
<dbReference type="OrthoDB" id="5520439at2"/>
<evidence type="ECO:0000313" key="3">
    <source>
        <dbReference type="Proteomes" id="UP000031623"/>
    </source>
</evidence>
<keyword evidence="1" id="KW-0175">Coiled coil</keyword>
<dbReference type="AlphaFoldDB" id="A0A090AMW6"/>
<evidence type="ECO:0000313" key="2">
    <source>
        <dbReference type="EMBL" id="BAP57352.1"/>
    </source>
</evidence>
<dbReference type="Proteomes" id="UP000031623">
    <property type="component" value="Chromosome"/>
</dbReference>
<gene>
    <name evidence="2" type="ORF">THII_3055</name>
</gene>
<dbReference type="STRING" id="40754.THII_3055"/>
<dbReference type="HOGENOM" id="CLU_177745_0_0_6"/>
<dbReference type="EMBL" id="AP014633">
    <property type="protein sequence ID" value="BAP57352.1"/>
    <property type="molecule type" value="Genomic_DNA"/>
</dbReference>
<sequence length="109" mass="12626">MISTLEKLKCLEAYLAANSSIVDSVLDKSITKLLAREQMRMQNLTQRLQQQISQFEKNYHLVSQEFYTRYNQGKMGDEMDFVEWASTIEMLANAKKRIALLDSVNESVD</sequence>
<reference evidence="2 3" key="1">
    <citation type="journal article" date="2014" name="ISME J.">
        <title>Ecophysiology of Thioploca ingrica as revealed by the complete genome sequence supplemented with proteomic evidence.</title>
        <authorList>
            <person name="Kojima H."/>
            <person name="Ogura Y."/>
            <person name="Yamamoto N."/>
            <person name="Togashi T."/>
            <person name="Mori H."/>
            <person name="Watanabe T."/>
            <person name="Nemoto F."/>
            <person name="Kurokawa K."/>
            <person name="Hayashi T."/>
            <person name="Fukui M."/>
        </authorList>
    </citation>
    <scope>NUCLEOTIDE SEQUENCE [LARGE SCALE GENOMIC DNA]</scope>
</reference>
<proteinExistence type="predicted"/>
<feature type="coiled-coil region" evidence="1">
    <location>
        <begin position="34"/>
        <end position="65"/>
    </location>
</feature>
<keyword evidence="3" id="KW-1185">Reference proteome</keyword>
<protein>
    <submittedName>
        <fullName evidence="2">Uncharacterized protein</fullName>
    </submittedName>
</protein>
<organism evidence="2 3">
    <name type="scientific">Thioploca ingrica</name>
    <dbReference type="NCBI Taxonomy" id="40754"/>
    <lineage>
        <taxon>Bacteria</taxon>
        <taxon>Pseudomonadati</taxon>
        <taxon>Pseudomonadota</taxon>
        <taxon>Gammaproteobacteria</taxon>
        <taxon>Thiotrichales</taxon>
        <taxon>Thiotrichaceae</taxon>
        <taxon>Thioploca</taxon>
    </lineage>
</organism>
<dbReference type="KEGG" id="tig:THII_3055"/>
<accession>A0A090AMW6</accession>